<evidence type="ECO:0000256" key="2">
    <source>
        <dbReference type="ARBA" id="ARBA00023125"/>
    </source>
</evidence>
<dbReference type="Pfam" id="PF09339">
    <property type="entry name" value="HTH_IclR"/>
    <property type="match status" value="1"/>
</dbReference>
<dbReference type="InterPro" id="IPR036390">
    <property type="entry name" value="WH_DNA-bd_sf"/>
</dbReference>
<feature type="domain" description="IclR-ED" evidence="4">
    <location>
        <begin position="68"/>
        <end position="248"/>
    </location>
</feature>
<evidence type="ECO:0000256" key="1">
    <source>
        <dbReference type="ARBA" id="ARBA00023015"/>
    </source>
</evidence>
<dbReference type="SUPFAM" id="SSF46785">
    <property type="entry name" value="Winged helix' DNA-binding domain"/>
    <property type="match status" value="1"/>
</dbReference>
<proteinExistence type="predicted"/>
<dbReference type="STRING" id="83219.PM02_09335"/>
<reference evidence="5 6" key="1">
    <citation type="journal article" date="2014" name="Genome Announc.">
        <title>Draft Genome Sequences of Two Isolates of the Roseobacter Group, Sulfitobacter sp. Strains 3SOLIMAR09 and 1FIGIMAR09, from Harbors of Mallorca Island (Mediterranean Sea).</title>
        <authorList>
            <person name="Mas-Llado M."/>
            <person name="Pina-Villalonga J.M."/>
            <person name="Brunet-Galmes I."/>
            <person name="Nogales B."/>
            <person name="Bosch R."/>
        </authorList>
    </citation>
    <scope>NUCLEOTIDE SEQUENCE [LARGE SCALE GENOMIC DNA]</scope>
    <source>
        <strain evidence="5 6">1FIGIMAR09</strain>
    </source>
</reference>
<dbReference type="PANTHER" id="PTHR30136">
    <property type="entry name" value="HELIX-TURN-HELIX TRANSCRIPTIONAL REGULATOR, ICLR FAMILY"/>
    <property type="match status" value="1"/>
</dbReference>
<keyword evidence="3" id="KW-0804">Transcription</keyword>
<dbReference type="PROSITE" id="PS51078">
    <property type="entry name" value="ICLR_ED"/>
    <property type="match status" value="1"/>
</dbReference>
<dbReference type="InterPro" id="IPR029016">
    <property type="entry name" value="GAF-like_dom_sf"/>
</dbReference>
<dbReference type="Gene3D" id="1.10.10.10">
    <property type="entry name" value="Winged helix-like DNA-binding domain superfamily/Winged helix DNA-binding domain"/>
    <property type="match status" value="1"/>
</dbReference>
<keyword evidence="2" id="KW-0238">DNA-binding</keyword>
<dbReference type="InterPro" id="IPR014757">
    <property type="entry name" value="Tscrpt_reg_IclR_C"/>
</dbReference>
<organism evidence="5 6">
    <name type="scientific">Sulfitobacter mediterraneus</name>
    <dbReference type="NCBI Taxonomy" id="83219"/>
    <lineage>
        <taxon>Bacteria</taxon>
        <taxon>Pseudomonadati</taxon>
        <taxon>Pseudomonadota</taxon>
        <taxon>Alphaproteobacteria</taxon>
        <taxon>Rhodobacterales</taxon>
        <taxon>Roseobacteraceae</taxon>
        <taxon>Sulfitobacter</taxon>
    </lineage>
</organism>
<dbReference type="eggNOG" id="COG1414">
    <property type="taxonomic scope" value="Bacteria"/>
</dbReference>
<dbReference type="GO" id="GO:0003700">
    <property type="term" value="F:DNA-binding transcription factor activity"/>
    <property type="evidence" value="ECO:0007669"/>
    <property type="project" value="TreeGrafter"/>
</dbReference>
<dbReference type="InterPro" id="IPR005471">
    <property type="entry name" value="Tscrpt_reg_IclR_N"/>
</dbReference>
<accession>A0A061SUF2</accession>
<dbReference type="AlphaFoldDB" id="A0A061SUF2"/>
<evidence type="ECO:0000256" key="3">
    <source>
        <dbReference type="ARBA" id="ARBA00023163"/>
    </source>
</evidence>
<dbReference type="Pfam" id="PF01614">
    <property type="entry name" value="IclR_C"/>
    <property type="match status" value="1"/>
</dbReference>
<dbReference type="PANTHER" id="PTHR30136:SF34">
    <property type="entry name" value="TRANSCRIPTIONAL REGULATOR"/>
    <property type="match status" value="1"/>
</dbReference>
<dbReference type="SMART" id="SM00346">
    <property type="entry name" value="HTH_ICLR"/>
    <property type="match status" value="1"/>
</dbReference>
<comment type="caution">
    <text evidence="5">The sequence shown here is derived from an EMBL/GenBank/DDBJ whole genome shotgun (WGS) entry which is preliminary data.</text>
</comment>
<evidence type="ECO:0000259" key="4">
    <source>
        <dbReference type="PROSITE" id="PS51078"/>
    </source>
</evidence>
<dbReference type="Proteomes" id="UP000027337">
    <property type="component" value="Unassembled WGS sequence"/>
</dbReference>
<protein>
    <submittedName>
        <fullName evidence="5">IclR family transcriptional regulator</fullName>
    </submittedName>
</protein>
<sequence>MSPRDTASTFAKGLAILSCFEGGRSDLTMADIARLTGFDRATARRLCLTLQSSGYLYKHEKVLRLTPKVLAIAGGYLKAEYIGKTVQPTLDQFAKELDGEIALAVRDGTRAIYVARSAVPSARLSLGLSVGSTLPLLPTAVGRMLLASCPAPQRAQIMADCEIERFTEKTELNHAAIEAKVQKAAVQGFAYAANEFEMGAAGVSVPVQEISQTQAVLATTASVNSFNDQSQLDHVLNILRKAAMSLRR</sequence>
<dbReference type="SUPFAM" id="SSF55781">
    <property type="entry name" value="GAF domain-like"/>
    <property type="match status" value="1"/>
</dbReference>
<evidence type="ECO:0000313" key="6">
    <source>
        <dbReference type="Proteomes" id="UP000027337"/>
    </source>
</evidence>
<dbReference type="EMBL" id="JEMU01000007">
    <property type="protein sequence ID" value="KAJ03099.1"/>
    <property type="molecule type" value="Genomic_DNA"/>
</dbReference>
<keyword evidence="1" id="KW-0805">Transcription regulation</keyword>
<dbReference type="Gene3D" id="3.30.450.40">
    <property type="match status" value="1"/>
</dbReference>
<dbReference type="RefSeq" id="WP_051584102.1">
    <property type="nucleotide sequence ID" value="NZ_JEMU01000007.1"/>
</dbReference>
<gene>
    <name evidence="5" type="ORF">PM02_09335</name>
</gene>
<dbReference type="GO" id="GO:0045892">
    <property type="term" value="P:negative regulation of DNA-templated transcription"/>
    <property type="evidence" value="ECO:0007669"/>
    <property type="project" value="TreeGrafter"/>
</dbReference>
<name>A0A061SUF2_9RHOB</name>
<evidence type="ECO:0000313" key="5">
    <source>
        <dbReference type="EMBL" id="KAJ03099.1"/>
    </source>
</evidence>
<dbReference type="GO" id="GO:0003677">
    <property type="term" value="F:DNA binding"/>
    <property type="evidence" value="ECO:0007669"/>
    <property type="project" value="UniProtKB-KW"/>
</dbReference>
<dbReference type="InterPro" id="IPR036388">
    <property type="entry name" value="WH-like_DNA-bd_sf"/>
</dbReference>
<keyword evidence="6" id="KW-1185">Reference proteome</keyword>
<dbReference type="InterPro" id="IPR050707">
    <property type="entry name" value="HTH_MetabolicPath_Reg"/>
</dbReference>